<keyword evidence="5" id="KW-1185">Reference proteome</keyword>
<dbReference type="InterPro" id="IPR003034">
    <property type="entry name" value="SAP_dom"/>
</dbReference>
<evidence type="ECO:0000313" key="4">
    <source>
        <dbReference type="EMBL" id="PPQ82792.1"/>
    </source>
</evidence>
<dbReference type="Pfam" id="PF02037">
    <property type="entry name" value="SAP"/>
    <property type="match status" value="1"/>
</dbReference>
<accession>A0A409WWB0</accession>
<dbReference type="EMBL" id="NHTK01005114">
    <property type="protein sequence ID" value="PPQ82792.1"/>
    <property type="molecule type" value="Genomic_DNA"/>
</dbReference>
<comment type="caution">
    <text evidence="4">The sequence shown here is derived from an EMBL/GenBank/DDBJ whole genome shotgun (WGS) entry which is preliminary data.</text>
</comment>
<feature type="transmembrane region" description="Helical" evidence="2">
    <location>
        <begin position="80"/>
        <end position="97"/>
    </location>
</feature>
<sequence>MCEVLVVGDWVAGVGLLAASSSRSHWYYPSSVIALVRELYTNSIDSLIWLKDLVNGPNDLANEDAEHLLNVLQTLHHLDTILSLLFYIILALSFIFFDSRYRNLDQRIGQTPMDEDMQVDIPATTGTTGQDKAAAPMDIENAGDHNLDSNLPLPSSNDEIQYIDINGANKPQLQELCRSCRLPVKGNKDDLKARLRSYSKRELREVWIRLNEPNAHRMHRGPRDGGISKSKPVAATKKKKNTAFIRAEAMFGGSGNDPAPHQRLTGNQIEQQTAPSLEQQSKLLKWADEIVEKSPRISKVDRDKLREEETARNVATAKLAPPLEKHLASIQDGIKTMLAQTSTANTSICISTPNSTVDTASEANTMPPINSTHPLSSRSSSVSSNTSSESSAATQQSGFEEMGGAITRTIQLGNGRTISVVKDDIPNPPALTFSNEEISLLNGMWDYTSPHWQDTSPLIVKNMRIPIKYWRDLYNSRTKLPSGKQWKEGQWKGVKSCYGKWRIIVARWRRLSQEEFWQDFTLPDGSRMVMSTMTAQLATIRAREDAKHAEEARHEYGNDFSATFGYFKHGKYFIKTRNSDIAKQYRKIKNIKTDWDSDDDDVN</sequence>
<evidence type="ECO:0000259" key="3">
    <source>
        <dbReference type="Pfam" id="PF02037"/>
    </source>
</evidence>
<feature type="compositionally biased region" description="Polar residues" evidence="1">
    <location>
        <begin position="357"/>
        <end position="375"/>
    </location>
</feature>
<protein>
    <recommendedName>
        <fullName evidence="3">SAP domain-containing protein</fullName>
    </recommendedName>
</protein>
<name>A0A409WWB0_9AGAR</name>
<evidence type="ECO:0000313" key="5">
    <source>
        <dbReference type="Proteomes" id="UP000284842"/>
    </source>
</evidence>
<keyword evidence="2" id="KW-1133">Transmembrane helix</keyword>
<keyword evidence="2" id="KW-0812">Transmembrane</keyword>
<dbReference type="InterPro" id="IPR036361">
    <property type="entry name" value="SAP_dom_sf"/>
</dbReference>
<dbReference type="OrthoDB" id="3210866at2759"/>
<proteinExistence type="predicted"/>
<organism evidence="4 5">
    <name type="scientific">Panaeolus cyanescens</name>
    <dbReference type="NCBI Taxonomy" id="181874"/>
    <lineage>
        <taxon>Eukaryota</taxon>
        <taxon>Fungi</taxon>
        <taxon>Dikarya</taxon>
        <taxon>Basidiomycota</taxon>
        <taxon>Agaricomycotina</taxon>
        <taxon>Agaricomycetes</taxon>
        <taxon>Agaricomycetidae</taxon>
        <taxon>Agaricales</taxon>
        <taxon>Agaricineae</taxon>
        <taxon>Galeropsidaceae</taxon>
        <taxon>Panaeolus</taxon>
    </lineage>
</organism>
<feature type="region of interest" description="Disordered" evidence="1">
    <location>
        <begin position="216"/>
        <end position="239"/>
    </location>
</feature>
<dbReference type="InParanoid" id="A0A409WWB0"/>
<reference evidence="4 5" key="1">
    <citation type="journal article" date="2018" name="Evol. Lett.">
        <title>Horizontal gene cluster transfer increased hallucinogenic mushroom diversity.</title>
        <authorList>
            <person name="Reynolds H.T."/>
            <person name="Vijayakumar V."/>
            <person name="Gluck-Thaler E."/>
            <person name="Korotkin H.B."/>
            <person name="Matheny P.B."/>
            <person name="Slot J.C."/>
        </authorList>
    </citation>
    <scope>NUCLEOTIDE SEQUENCE [LARGE SCALE GENOMIC DNA]</scope>
    <source>
        <strain evidence="4 5">2629</strain>
    </source>
</reference>
<dbReference type="AlphaFoldDB" id="A0A409WWB0"/>
<evidence type="ECO:0000256" key="1">
    <source>
        <dbReference type="SAM" id="MobiDB-lite"/>
    </source>
</evidence>
<gene>
    <name evidence="4" type="ORF">CVT24_009895</name>
</gene>
<dbReference type="Gene3D" id="1.10.720.30">
    <property type="entry name" value="SAP domain"/>
    <property type="match status" value="1"/>
</dbReference>
<keyword evidence="2" id="KW-0472">Membrane</keyword>
<dbReference type="Proteomes" id="UP000284842">
    <property type="component" value="Unassembled WGS sequence"/>
</dbReference>
<evidence type="ECO:0000256" key="2">
    <source>
        <dbReference type="SAM" id="Phobius"/>
    </source>
</evidence>
<feature type="region of interest" description="Disordered" evidence="1">
    <location>
        <begin position="357"/>
        <end position="398"/>
    </location>
</feature>
<feature type="compositionally biased region" description="Low complexity" evidence="1">
    <location>
        <begin position="376"/>
        <end position="391"/>
    </location>
</feature>
<feature type="domain" description="SAP" evidence="3">
    <location>
        <begin position="170"/>
        <end position="198"/>
    </location>
</feature>